<comment type="caution">
    <text evidence="1">The sequence shown here is derived from an EMBL/GenBank/DDBJ whole genome shotgun (WGS) entry which is preliminary data.</text>
</comment>
<organism evidence="1 2">
    <name type="scientific">Coemansia nantahalensis</name>
    <dbReference type="NCBI Taxonomy" id="2789366"/>
    <lineage>
        <taxon>Eukaryota</taxon>
        <taxon>Fungi</taxon>
        <taxon>Fungi incertae sedis</taxon>
        <taxon>Zoopagomycota</taxon>
        <taxon>Kickxellomycotina</taxon>
        <taxon>Kickxellomycetes</taxon>
        <taxon>Kickxellales</taxon>
        <taxon>Kickxellaceae</taxon>
        <taxon>Coemansia</taxon>
    </lineage>
</organism>
<keyword evidence="2" id="KW-1185">Reference proteome</keyword>
<reference evidence="1" key="1">
    <citation type="submission" date="2022-07" db="EMBL/GenBank/DDBJ databases">
        <title>Phylogenomic reconstructions and comparative analyses of Kickxellomycotina fungi.</title>
        <authorList>
            <person name="Reynolds N.K."/>
            <person name="Stajich J.E."/>
            <person name="Barry K."/>
            <person name="Grigoriev I.V."/>
            <person name="Crous P."/>
            <person name="Smith M.E."/>
        </authorList>
    </citation>
    <scope>NUCLEOTIDE SEQUENCE</scope>
    <source>
        <strain evidence="1">CBS 109366</strain>
    </source>
</reference>
<protein>
    <submittedName>
        <fullName evidence="1">Uncharacterized protein</fullName>
    </submittedName>
</protein>
<proteinExistence type="predicted"/>
<evidence type="ECO:0000313" key="1">
    <source>
        <dbReference type="EMBL" id="KAJ2767118.1"/>
    </source>
</evidence>
<evidence type="ECO:0000313" key="2">
    <source>
        <dbReference type="Proteomes" id="UP001140234"/>
    </source>
</evidence>
<sequence length="499" mass="55414">MYTLLRAGLCLGLITGLGAAKHLVGGIAGLDGRAPRASEVQRFADHQVQAGNFSDSDAVQRLRANRAADVRKCFLRAWSAYKKYAYGADEINPLTLEPITTRNGWGATLIDALDTLYIMGLDDEFKDAAEMVRRINFGKNDGEPSKVFETNIRYIGGLISAHELSGNRMLLKQATALADIMLEAFDTSTGIPWQMWDVQTGTGSSETGPATLNNLAEVGSYQLEFFRLSQLTRNPAYHKAAQRVFDVLLDRNEPRRGTPYSVPGLYPVFLDIKSGKFLSGKPNLGGGSDSFYEYLIKTWALSGFRLKRNLDMWNESLRGIKDYLLSRGSDGRLYMAIGDDEGIDSISDTFTCFFPGTLALAARLLNDNETLELAHELLQAGTNTFARMPTHIGPENFGFLPQGDSDSDLLPSQRAEIEKNGFYVDHPYYLMRPEAIESLFYFYRITGDEAYADQIWEIWKGIKTHCAVDGGFAGLRDVRLGRKGGLLGKQESFVFSETL</sequence>
<name>A0ACC1JTR0_9FUNG</name>
<dbReference type="EMBL" id="JANBUJ010001508">
    <property type="protein sequence ID" value="KAJ2767118.1"/>
    <property type="molecule type" value="Genomic_DNA"/>
</dbReference>
<accession>A0ACC1JTR0</accession>
<feature type="non-terminal residue" evidence="1">
    <location>
        <position position="499"/>
    </location>
</feature>
<dbReference type="Proteomes" id="UP001140234">
    <property type="component" value="Unassembled WGS sequence"/>
</dbReference>
<gene>
    <name evidence="1" type="ORF">IWQ57_004086</name>
</gene>